<reference evidence="3" key="1">
    <citation type="journal article" date="2021" name="New Phytol.">
        <title>Evolutionary innovations through gain and loss of genes in the ectomycorrhizal Boletales.</title>
        <authorList>
            <person name="Wu G."/>
            <person name="Miyauchi S."/>
            <person name="Morin E."/>
            <person name="Kuo A."/>
            <person name="Drula E."/>
            <person name="Varga T."/>
            <person name="Kohler A."/>
            <person name="Feng B."/>
            <person name="Cao Y."/>
            <person name="Lipzen A."/>
            <person name="Daum C."/>
            <person name="Hundley H."/>
            <person name="Pangilinan J."/>
            <person name="Johnson J."/>
            <person name="Barry K."/>
            <person name="LaButti K."/>
            <person name="Ng V."/>
            <person name="Ahrendt S."/>
            <person name="Min B."/>
            <person name="Choi I.G."/>
            <person name="Park H."/>
            <person name="Plett J.M."/>
            <person name="Magnuson J."/>
            <person name="Spatafora J.W."/>
            <person name="Nagy L.G."/>
            <person name="Henrissat B."/>
            <person name="Grigoriev I.V."/>
            <person name="Yang Z.L."/>
            <person name="Xu J."/>
            <person name="Martin F.M."/>
        </authorList>
    </citation>
    <scope>NUCLEOTIDE SEQUENCE</scope>
    <source>
        <strain evidence="3">KKN 215</strain>
    </source>
</reference>
<dbReference type="EMBL" id="JAEVFJ010000018">
    <property type="protein sequence ID" value="KAH8099900.1"/>
    <property type="molecule type" value="Genomic_DNA"/>
</dbReference>
<feature type="region of interest" description="Disordered" evidence="1">
    <location>
        <begin position="507"/>
        <end position="569"/>
    </location>
</feature>
<feature type="transmembrane region" description="Helical" evidence="2">
    <location>
        <begin position="450"/>
        <end position="472"/>
    </location>
</feature>
<sequence length="569" mass="61469">MPVQFDPLEPWYLTIVRTQGIQFIRAEKSCRPIVSVNINGPLVDVTHETTLGSDGQNPNLKSPFILREIDTATYLDITVHHRPSGKHRKKRHLVGSSYITVGDVLRRQAHPGADVELKLSCPPPQKRSPTVGGNRQLGCASITIRLRSPTPLSAVASSSATLVDSRASSIHGEEDRDSDTPSTKARDSQFDDYFDDSTLIHQHPEPEPQQSLRRRRKPPRVKGYSINTSDEEDPLSSSSESMSCPPSPQPLYAEPLPWSKDASFSDDFFTPNGSQITIVRPPSEDWIAPRVLPRYVDQMSLAGSLSTAETVLDWFSPYKDLSGAGDDEEFEKVMGRLLTEWYVVGASLLAIAAVNAAVFGFSSEDTIFSVSTLAKKSIAMGSIAAGLGIVIDAWLLVMYSGASARKFQRLALDVYNTYFFFCLTCRLPTLALFVSAMALMVFLLTVAWEAWPTVVLVMSFLAGTLVGLQYVVWGVHRVGNGIVWVVRTIWLGTARLLGMGRKAGGGPAASLSPAQPSASASASAPAQSSSVVTSGGDDGVQMPEPDTDASGFVVAKPAPSAEPSVAPFV</sequence>
<feature type="compositionally biased region" description="Low complexity" evidence="1">
    <location>
        <begin position="235"/>
        <end position="244"/>
    </location>
</feature>
<keyword evidence="2" id="KW-0472">Membrane</keyword>
<feature type="transmembrane region" description="Helical" evidence="2">
    <location>
        <begin position="378"/>
        <end position="397"/>
    </location>
</feature>
<keyword evidence="2" id="KW-1133">Transmembrane helix</keyword>
<feature type="transmembrane region" description="Helical" evidence="2">
    <location>
        <begin position="418"/>
        <end position="444"/>
    </location>
</feature>
<accession>A0A8K0UNB3</accession>
<name>A0A8K0UNB3_9AGAR</name>
<keyword evidence="4" id="KW-1185">Reference proteome</keyword>
<evidence type="ECO:0000313" key="4">
    <source>
        <dbReference type="Proteomes" id="UP000813824"/>
    </source>
</evidence>
<comment type="caution">
    <text evidence="3">The sequence shown here is derived from an EMBL/GenBank/DDBJ whole genome shotgun (WGS) entry which is preliminary data.</text>
</comment>
<feature type="region of interest" description="Disordered" evidence="1">
    <location>
        <begin position="156"/>
        <end position="256"/>
    </location>
</feature>
<dbReference type="AlphaFoldDB" id="A0A8K0UNB3"/>
<feature type="compositionally biased region" description="Low complexity" evidence="1">
    <location>
        <begin position="508"/>
        <end position="535"/>
    </location>
</feature>
<evidence type="ECO:0008006" key="5">
    <source>
        <dbReference type="Google" id="ProtNLM"/>
    </source>
</evidence>
<dbReference type="OrthoDB" id="2642524at2759"/>
<feature type="region of interest" description="Disordered" evidence="1">
    <location>
        <begin position="115"/>
        <end position="135"/>
    </location>
</feature>
<feature type="transmembrane region" description="Helical" evidence="2">
    <location>
        <begin position="341"/>
        <end position="358"/>
    </location>
</feature>
<proteinExistence type="predicted"/>
<evidence type="ECO:0000313" key="3">
    <source>
        <dbReference type="EMBL" id="KAH8099900.1"/>
    </source>
</evidence>
<protein>
    <recommendedName>
        <fullName evidence="5">C2 domain-containing protein</fullName>
    </recommendedName>
</protein>
<evidence type="ECO:0000256" key="2">
    <source>
        <dbReference type="SAM" id="Phobius"/>
    </source>
</evidence>
<evidence type="ECO:0000256" key="1">
    <source>
        <dbReference type="SAM" id="MobiDB-lite"/>
    </source>
</evidence>
<keyword evidence="2" id="KW-0812">Transmembrane</keyword>
<gene>
    <name evidence="3" type="ORF">BXZ70DRAFT_1008870</name>
</gene>
<dbReference type="Proteomes" id="UP000813824">
    <property type="component" value="Unassembled WGS sequence"/>
</dbReference>
<organism evidence="3 4">
    <name type="scientific">Cristinia sonorae</name>
    <dbReference type="NCBI Taxonomy" id="1940300"/>
    <lineage>
        <taxon>Eukaryota</taxon>
        <taxon>Fungi</taxon>
        <taxon>Dikarya</taxon>
        <taxon>Basidiomycota</taxon>
        <taxon>Agaricomycotina</taxon>
        <taxon>Agaricomycetes</taxon>
        <taxon>Agaricomycetidae</taxon>
        <taxon>Agaricales</taxon>
        <taxon>Pleurotineae</taxon>
        <taxon>Stephanosporaceae</taxon>
        <taxon>Cristinia</taxon>
    </lineage>
</organism>